<sequence length="72" mass="8609">TRRTPLFGRVKEGEWIYFGDYEFVASEPVSLQEWRDSPMEDRLNLFGGLYLSEFDLILFLTTRLDSTRRRQS</sequence>
<dbReference type="InterPro" id="IPR046520">
    <property type="entry name" value="DUF6697"/>
</dbReference>
<evidence type="ECO:0000313" key="3">
    <source>
        <dbReference type="Proteomes" id="UP000076722"/>
    </source>
</evidence>
<dbReference type="EMBL" id="KV419394">
    <property type="protein sequence ID" value="KZS98717.1"/>
    <property type="molecule type" value="Genomic_DNA"/>
</dbReference>
<evidence type="ECO:0000313" key="2">
    <source>
        <dbReference type="EMBL" id="KZS98717.1"/>
    </source>
</evidence>
<gene>
    <name evidence="2" type="ORF">SISNIDRAFT_447498</name>
</gene>
<dbReference type="OrthoDB" id="3176940at2759"/>
<evidence type="ECO:0000259" key="1">
    <source>
        <dbReference type="Pfam" id="PF20411"/>
    </source>
</evidence>
<accession>A0A165AAX1</accession>
<feature type="non-terminal residue" evidence="2">
    <location>
        <position position="1"/>
    </location>
</feature>
<dbReference type="Proteomes" id="UP000076722">
    <property type="component" value="Unassembled WGS sequence"/>
</dbReference>
<dbReference type="AlphaFoldDB" id="A0A165AAX1"/>
<organism evidence="2 3">
    <name type="scientific">Sistotremastrum niveocremeum HHB9708</name>
    <dbReference type="NCBI Taxonomy" id="1314777"/>
    <lineage>
        <taxon>Eukaryota</taxon>
        <taxon>Fungi</taxon>
        <taxon>Dikarya</taxon>
        <taxon>Basidiomycota</taxon>
        <taxon>Agaricomycotina</taxon>
        <taxon>Agaricomycetes</taxon>
        <taxon>Sistotremastrales</taxon>
        <taxon>Sistotremastraceae</taxon>
        <taxon>Sertulicium</taxon>
        <taxon>Sertulicium niveocremeum</taxon>
    </lineage>
</organism>
<reference evidence="2 3" key="1">
    <citation type="journal article" date="2016" name="Mol. Biol. Evol.">
        <title>Comparative Genomics of Early-Diverging Mushroom-Forming Fungi Provides Insights into the Origins of Lignocellulose Decay Capabilities.</title>
        <authorList>
            <person name="Nagy L.G."/>
            <person name="Riley R."/>
            <person name="Tritt A."/>
            <person name="Adam C."/>
            <person name="Daum C."/>
            <person name="Floudas D."/>
            <person name="Sun H."/>
            <person name="Yadav J.S."/>
            <person name="Pangilinan J."/>
            <person name="Larsson K.H."/>
            <person name="Matsuura K."/>
            <person name="Barry K."/>
            <person name="Labutti K."/>
            <person name="Kuo R."/>
            <person name="Ohm R.A."/>
            <person name="Bhattacharya S.S."/>
            <person name="Shirouzu T."/>
            <person name="Yoshinaga Y."/>
            <person name="Martin F.M."/>
            <person name="Grigoriev I.V."/>
            <person name="Hibbett D.S."/>
        </authorList>
    </citation>
    <scope>NUCLEOTIDE SEQUENCE [LARGE SCALE GENOMIC DNA]</scope>
    <source>
        <strain evidence="2 3">HHB9708</strain>
    </source>
</reference>
<protein>
    <recommendedName>
        <fullName evidence="1">DUF6697 domain-containing protein</fullName>
    </recommendedName>
</protein>
<proteinExistence type="predicted"/>
<keyword evidence="3" id="KW-1185">Reference proteome</keyword>
<name>A0A165AAX1_9AGAM</name>
<feature type="domain" description="DUF6697" evidence="1">
    <location>
        <begin position="5"/>
        <end position="40"/>
    </location>
</feature>
<dbReference type="Pfam" id="PF20411">
    <property type="entry name" value="DUF6697"/>
    <property type="match status" value="1"/>
</dbReference>